<gene>
    <name evidence="3" type="ORF">THRCLA_01849</name>
</gene>
<keyword evidence="2" id="KW-0472">Membrane</keyword>
<accession>A0A1W0A732</accession>
<evidence type="ECO:0000256" key="1">
    <source>
        <dbReference type="SAM" id="Coils"/>
    </source>
</evidence>
<protein>
    <recommendedName>
        <fullName evidence="5">Transmembrane protein</fullName>
    </recommendedName>
</protein>
<keyword evidence="2" id="KW-1133">Transmembrane helix</keyword>
<feature type="transmembrane region" description="Helical" evidence="2">
    <location>
        <begin position="119"/>
        <end position="136"/>
    </location>
</feature>
<feature type="transmembrane region" description="Helical" evidence="2">
    <location>
        <begin position="61"/>
        <end position="83"/>
    </location>
</feature>
<feature type="transmembrane region" description="Helical" evidence="2">
    <location>
        <begin position="143"/>
        <end position="164"/>
    </location>
</feature>
<feature type="transmembrane region" description="Helical" evidence="2">
    <location>
        <begin position="35"/>
        <end position="55"/>
    </location>
</feature>
<feature type="transmembrane region" description="Helical" evidence="2">
    <location>
        <begin position="300"/>
        <end position="324"/>
    </location>
</feature>
<comment type="caution">
    <text evidence="3">The sequence shown here is derived from an EMBL/GenBank/DDBJ whole genome shotgun (WGS) entry which is preliminary data.</text>
</comment>
<evidence type="ECO:0000313" key="3">
    <source>
        <dbReference type="EMBL" id="OQS06086.1"/>
    </source>
</evidence>
<dbReference type="AlphaFoldDB" id="A0A1W0A732"/>
<name>A0A1W0A732_9STRA</name>
<reference evidence="3 4" key="1">
    <citation type="journal article" date="2014" name="Genome Biol. Evol.">
        <title>The secreted proteins of Achlya hypogyna and Thraustotheca clavata identify the ancestral oomycete secretome and reveal gene acquisitions by horizontal gene transfer.</title>
        <authorList>
            <person name="Misner I."/>
            <person name="Blouin N."/>
            <person name="Leonard G."/>
            <person name="Richards T.A."/>
            <person name="Lane C.E."/>
        </authorList>
    </citation>
    <scope>NUCLEOTIDE SEQUENCE [LARGE SCALE GENOMIC DNA]</scope>
    <source>
        <strain evidence="3 4">ATCC 34112</strain>
    </source>
</reference>
<organism evidence="3 4">
    <name type="scientific">Thraustotheca clavata</name>
    <dbReference type="NCBI Taxonomy" id="74557"/>
    <lineage>
        <taxon>Eukaryota</taxon>
        <taxon>Sar</taxon>
        <taxon>Stramenopiles</taxon>
        <taxon>Oomycota</taxon>
        <taxon>Saprolegniomycetes</taxon>
        <taxon>Saprolegniales</taxon>
        <taxon>Achlyaceae</taxon>
        <taxon>Thraustotheca</taxon>
    </lineage>
</organism>
<keyword evidence="4" id="KW-1185">Reference proteome</keyword>
<evidence type="ECO:0008006" key="5">
    <source>
        <dbReference type="Google" id="ProtNLM"/>
    </source>
</evidence>
<feature type="transmembrane region" description="Helical" evidence="2">
    <location>
        <begin position="276"/>
        <end position="293"/>
    </location>
</feature>
<evidence type="ECO:0000256" key="2">
    <source>
        <dbReference type="SAM" id="Phobius"/>
    </source>
</evidence>
<sequence>MQHTTVCVNKYTLGFQDEQLEESYQAFCHTRKKALWLRGLIPAAIGHLFFAISDSLEHHPIYLHVTIPARLFLIVLQIGLHILVKMDLVKADEPLMFLVALCNGISTLLMYTLQRTVLHQWDVLFVLFGLSFYTIPKVTPLSFVNTMLGSAITTGFYFYIAVFLRPSDVKLEAVLSFLYCAPVVWIFNTISYYSEYNSRERFVLRKRLSSERISLAVSRTLNEPSNSSPNSNCPRVKMVDVQGTTLFLGVLLWGAFTLGSFASFPEMFKFVDEATGWAWFSHCAGVTVFLLMTTRRLTMLVVVPCIGALLLWVMSLIMSAQWIIFSAHSVGYTLLAASAMIALGVVSRFVLAWQQLVRFLQRTCFLYPQLQDGLTNEFPILEKIVSEYNAGFEPRILAARNAAMSPTNKPSSPKTPQKVTTLIVPESTSPQSILSVLPSFKPDKCFFCSKNDVMHYVPACAMWGKWAHWRMDSNQIVDQARKGNIQEISLKPTVTMCTSYYDLQAKNSDAMDEIKSSKASLSRAEKEIAAVKRQNIIFHDKNSKLQRSIVDLQEKHKIQLGNIVKDSADKVSLLQKEFNHQLHQAKQTHHQHQLVIEDLRNLIVQMSKSHEQERESLQSEGEDASLQYKSQIAQLEV</sequence>
<keyword evidence="1" id="KW-0175">Coiled coil</keyword>
<feature type="coiled-coil region" evidence="1">
    <location>
        <begin position="507"/>
        <end position="534"/>
    </location>
</feature>
<feature type="transmembrane region" description="Helical" evidence="2">
    <location>
        <begin position="245"/>
        <end position="264"/>
    </location>
</feature>
<feature type="transmembrane region" description="Helical" evidence="2">
    <location>
        <begin position="176"/>
        <end position="196"/>
    </location>
</feature>
<dbReference type="OrthoDB" id="164113at2759"/>
<dbReference type="Proteomes" id="UP000243217">
    <property type="component" value="Unassembled WGS sequence"/>
</dbReference>
<feature type="transmembrane region" description="Helical" evidence="2">
    <location>
        <begin position="95"/>
        <end position="113"/>
    </location>
</feature>
<feature type="transmembrane region" description="Helical" evidence="2">
    <location>
        <begin position="330"/>
        <end position="351"/>
    </location>
</feature>
<dbReference type="EMBL" id="JNBS01000375">
    <property type="protein sequence ID" value="OQS06086.1"/>
    <property type="molecule type" value="Genomic_DNA"/>
</dbReference>
<keyword evidence="2" id="KW-0812">Transmembrane</keyword>
<proteinExistence type="predicted"/>
<evidence type="ECO:0000313" key="4">
    <source>
        <dbReference type="Proteomes" id="UP000243217"/>
    </source>
</evidence>